<proteinExistence type="predicted"/>
<name>A0A174RWK9_BACT4</name>
<feature type="transmembrane region" description="Helical" evidence="1">
    <location>
        <begin position="12"/>
        <end position="32"/>
    </location>
</feature>
<dbReference type="EMBL" id="CZAP01000015">
    <property type="protein sequence ID" value="CUP88471.1"/>
    <property type="molecule type" value="Genomic_DNA"/>
</dbReference>
<keyword evidence="1" id="KW-1133">Transmembrane helix</keyword>
<sequence length="51" mass="6105">MVAQIDIEMNDILFLSLMTFLIFATSDSLFAYEKHIYFFVLAYYFGIERPR</sequence>
<accession>A0A174RWK9</accession>
<protein>
    <submittedName>
        <fullName evidence="2">Uncharacterized protein</fullName>
    </submittedName>
</protein>
<evidence type="ECO:0000313" key="2">
    <source>
        <dbReference type="EMBL" id="CUP88471.1"/>
    </source>
</evidence>
<evidence type="ECO:0000256" key="1">
    <source>
        <dbReference type="SAM" id="Phobius"/>
    </source>
</evidence>
<reference evidence="2 3" key="1">
    <citation type="submission" date="2015-09" db="EMBL/GenBank/DDBJ databases">
        <authorList>
            <consortium name="Pathogen Informatics"/>
        </authorList>
    </citation>
    <scope>NUCLEOTIDE SEQUENCE [LARGE SCALE GENOMIC DNA]</scope>
    <source>
        <strain evidence="2 3">2789STDY5834899</strain>
    </source>
</reference>
<keyword evidence="1" id="KW-0812">Transmembrane</keyword>
<dbReference type="Proteomes" id="UP000095576">
    <property type="component" value="Unassembled WGS sequence"/>
</dbReference>
<dbReference type="AlphaFoldDB" id="A0A174RWK9"/>
<organism evidence="2 3">
    <name type="scientific">Bacteroides thetaiotaomicron</name>
    <dbReference type="NCBI Taxonomy" id="818"/>
    <lineage>
        <taxon>Bacteria</taxon>
        <taxon>Pseudomonadati</taxon>
        <taxon>Bacteroidota</taxon>
        <taxon>Bacteroidia</taxon>
        <taxon>Bacteroidales</taxon>
        <taxon>Bacteroidaceae</taxon>
        <taxon>Bacteroides</taxon>
    </lineage>
</organism>
<gene>
    <name evidence="2" type="ORF">ERS852511_03521</name>
</gene>
<evidence type="ECO:0000313" key="3">
    <source>
        <dbReference type="Proteomes" id="UP000095576"/>
    </source>
</evidence>
<keyword evidence="1" id="KW-0472">Membrane</keyword>